<dbReference type="SMART" id="SM00208">
    <property type="entry name" value="TNFR"/>
    <property type="match status" value="7"/>
</dbReference>
<evidence type="ECO:0000313" key="4">
    <source>
        <dbReference type="EMBL" id="KAJ6251532.1"/>
    </source>
</evidence>
<evidence type="ECO:0000259" key="3">
    <source>
        <dbReference type="SMART" id="SM00208"/>
    </source>
</evidence>
<organism evidence="4 5">
    <name type="scientific">Anaeramoeba flamelloides</name>
    <dbReference type="NCBI Taxonomy" id="1746091"/>
    <lineage>
        <taxon>Eukaryota</taxon>
        <taxon>Metamonada</taxon>
        <taxon>Anaeramoebidae</taxon>
        <taxon>Anaeramoeba</taxon>
    </lineage>
</organism>
<dbReference type="SUPFAM" id="SSF57184">
    <property type="entry name" value="Growth factor receptor domain"/>
    <property type="match status" value="2"/>
</dbReference>
<feature type="domain" description="TNFR-Cys" evidence="3">
    <location>
        <begin position="548"/>
        <end position="579"/>
    </location>
</feature>
<proteinExistence type="predicted"/>
<dbReference type="Gene3D" id="2.10.50.10">
    <property type="entry name" value="Tumor Necrosis Factor Receptor, subunit A, domain 2"/>
    <property type="match status" value="8"/>
</dbReference>
<dbReference type="InterPro" id="IPR001368">
    <property type="entry name" value="TNFR/NGFR_Cys_rich_reg"/>
</dbReference>
<dbReference type="InterPro" id="IPR011641">
    <property type="entry name" value="Tyr-kin_ephrin_A/B_rcpt-like"/>
</dbReference>
<feature type="transmembrane region" description="Helical" evidence="1">
    <location>
        <begin position="1030"/>
        <end position="1049"/>
    </location>
</feature>
<keyword evidence="1" id="KW-1133">Transmembrane helix</keyword>
<dbReference type="PANTHER" id="PTHR46967:SF1">
    <property type="entry name" value="KERATIN-ASSOCIATED PROTEIN 16-1-LIKE"/>
    <property type="match status" value="1"/>
</dbReference>
<dbReference type="PANTHER" id="PTHR46967">
    <property type="entry name" value="INSULIN-LIKE GROWTH FACTOR BINDING PROTEIN,N-TERMINAL"/>
    <property type="match status" value="1"/>
</dbReference>
<evidence type="ECO:0000256" key="2">
    <source>
        <dbReference type="SAM" id="SignalP"/>
    </source>
</evidence>
<gene>
    <name evidence="4" type="ORF">M0813_14927</name>
</gene>
<comment type="caution">
    <text evidence="4">The sequence shown here is derived from an EMBL/GenBank/DDBJ whole genome shotgun (WGS) entry which is preliminary data.</text>
</comment>
<keyword evidence="5" id="KW-1185">Reference proteome</keyword>
<keyword evidence="1" id="KW-0812">Transmembrane</keyword>
<evidence type="ECO:0000313" key="5">
    <source>
        <dbReference type="Proteomes" id="UP001150062"/>
    </source>
</evidence>
<keyword evidence="2" id="KW-0732">Signal</keyword>
<dbReference type="SMART" id="SM00261">
    <property type="entry name" value="FU"/>
    <property type="match status" value="7"/>
</dbReference>
<feature type="domain" description="TNFR-Cys" evidence="3">
    <location>
        <begin position="690"/>
        <end position="724"/>
    </location>
</feature>
<dbReference type="EMBL" id="JAOAOG010000057">
    <property type="protein sequence ID" value="KAJ6251532.1"/>
    <property type="molecule type" value="Genomic_DNA"/>
</dbReference>
<feature type="domain" description="TNFR-Cys" evidence="3">
    <location>
        <begin position="656"/>
        <end position="687"/>
    </location>
</feature>
<feature type="domain" description="TNFR-Cys" evidence="3">
    <location>
        <begin position="798"/>
        <end position="829"/>
    </location>
</feature>
<dbReference type="InterPro" id="IPR006212">
    <property type="entry name" value="Furin_repeat"/>
</dbReference>
<feature type="domain" description="TNFR-Cys" evidence="3">
    <location>
        <begin position="764"/>
        <end position="795"/>
    </location>
</feature>
<dbReference type="InterPro" id="IPR009030">
    <property type="entry name" value="Growth_fac_rcpt_cys_sf"/>
</dbReference>
<dbReference type="Proteomes" id="UP001150062">
    <property type="component" value="Unassembled WGS sequence"/>
</dbReference>
<feature type="chain" id="PRO_5046733341" evidence="2">
    <location>
        <begin position="21"/>
        <end position="1237"/>
    </location>
</feature>
<dbReference type="SMART" id="SM01411">
    <property type="entry name" value="Ephrin_rec_like"/>
    <property type="match status" value="9"/>
</dbReference>
<sequence>MKKLISFLFVFSIIFPVSKSNEIVGCQSKKTVKYGSEFCINNENTERNQKYGAIAPIGNERFVVTWQGKDNNGSGIFAQMLKSEDGSKYGDHFQVNSYTTNDQQYPAVTSISSNNERFVITWQSFGQDSDEEYGIFARRFNSDDYCPIEDVEFQVNNVTVNDQEFPAITPIGANNEKFVVAWQGFESDESKYGIFAQLFNSQTGTKNGAYFQVNTMPMFDQKSPAVASVGSNNERFVVTWQGFDLDSDRYNIYARIYKSSDGTPIVNDFQVSNNSENHQESPAIISIGKNNEKFVVTWHSNSTDGSEDEIFARMFDSSDGSPIGNDFSVNNFTGNNQEYPSIASITSGNEENFVITWASNNTDGSVSGIFAQIFNSSNGCKIGNEFQVNTEWKGDQKYPAIASISSGNVEEGRFIIVWTSLDQDGSDNGLFAQMYYSTLVCDCEEGYYSNFTDPDNCIQCSEGQYQNETGQTECLKCSQGSYQNEMGQNECSSCIEGQYQNQTGQTECQLCPPGSYQNETGQIECNKCGVGTFNSDYGSTSIGECTQCSPGKYQDHEGQTECLNCPPGSYQNEIGQSNCHKCGIGTSNPNFGSISIDNCTQCGPGKYQDQKGQAQCLNCPPGSYQNGMGQFNCHKCDIGTFNPDSGSISIDNCTQCGPGKYQDHEGQAKCLNCPPGSYQDDMGKSECQNCPTGTFNPDSGSISIDECTQCGHGKYQDHEGETECLNCPQGSYQDEMGQSECKNCPTGTYNQEVGSEELEDCLKCPVGEYNDQEAQSSCFPCQMGQYSNQKGSTNCTECISGYYNANEMQTTCQSCQPGTYQSASGGINCDSCPFNTWQSNIGSKECEYCPLWSETLSMKTSSINECYCTVGYYGKPGEYCSECPSGGICDTFNQQNPIPKSGYWSSNENPNTLIKCQITEACPGLQIEFCNISLGYTGYQCTECLSGFYKVDYKCEKCPGNANSRLFLIFIVFMLLILFLLFIAKKATAYFGSFTISFSFLQFLAIVYQLNVDWPTNMSTTLHFFHPFDFNLDFLATECVFLLFLITLVDIQYRIKAKSGNNKLDPNSQKQIKLIQILLLKNQKINTLSLIFNWFITLNNKNSKKIFHLFNKINNQINVGDDDDDSEISNDSDADEKDYQINIKKNNYKNNKKMMKLNNSRLKNINLFQDLFNSHILILFLRWYNTQASPIQKIRIKNLLQFFFQYKYIKPWKEQKQEYLLEKKKLQKRLTFIKKKK</sequence>
<reference evidence="4" key="1">
    <citation type="submission" date="2022-08" db="EMBL/GenBank/DDBJ databases">
        <title>Novel sulfate-reducing endosymbionts in the free-living metamonad Anaeramoeba.</title>
        <authorList>
            <person name="Jerlstrom-Hultqvist J."/>
            <person name="Cepicka I."/>
            <person name="Gallot-Lavallee L."/>
            <person name="Salas-Leiva D."/>
            <person name="Curtis B.A."/>
            <person name="Zahonova K."/>
            <person name="Pipaliya S."/>
            <person name="Dacks J."/>
            <person name="Roger A.J."/>
        </authorList>
    </citation>
    <scope>NUCLEOTIDE SEQUENCE</scope>
    <source>
        <strain evidence="4">Schooner1</strain>
    </source>
</reference>
<accession>A0ABQ8Z475</accession>
<feature type="transmembrane region" description="Helical" evidence="1">
    <location>
        <begin position="990"/>
        <end position="1010"/>
    </location>
</feature>
<dbReference type="Pfam" id="PF07699">
    <property type="entry name" value="Ephrin_rec_like"/>
    <property type="match status" value="7"/>
</dbReference>
<feature type="transmembrane region" description="Helical" evidence="1">
    <location>
        <begin position="966"/>
        <end position="983"/>
    </location>
</feature>
<feature type="domain" description="TNFR-Cys" evidence="3">
    <location>
        <begin position="460"/>
        <end position="491"/>
    </location>
</feature>
<protein>
    <submittedName>
        <fullName evidence="4">Insulin-like growth factor binding protein</fullName>
    </submittedName>
</protein>
<keyword evidence="1" id="KW-0472">Membrane</keyword>
<feature type="signal peptide" evidence="2">
    <location>
        <begin position="1"/>
        <end position="20"/>
    </location>
</feature>
<feature type="domain" description="TNFR-Cys" evidence="3">
    <location>
        <begin position="494"/>
        <end position="525"/>
    </location>
</feature>
<evidence type="ECO:0000256" key="1">
    <source>
        <dbReference type="SAM" id="Phobius"/>
    </source>
</evidence>
<name>A0ABQ8Z475_9EUKA</name>